<sequence length="254" mass="28429">MDLPLLIGVNALFRKAATHVEQKKNRRAAQEASVSEDNVPRGYAPQKPLLYDFPLEPCEQLIATFEFTPAKWKKDLLASSEMFPHSFGTTIGIGHITSERVLLFYDIDRIHGESTWSGGSIETMGKYGSKIIEHTVNETVGKLFEAFTRIESETREYMEKVAHRHGPYGVVAFPRDGTWGVAFGHVFFNHDSVRHLDGVAPVAFSPTFIDSSGSGHKQNLFRKLIAVGGADVVIEEEDCYPYYGTRSDLARDIF</sequence>
<gene>
    <name evidence="1" type="ORF">JX265_003503</name>
</gene>
<evidence type="ECO:0000313" key="1">
    <source>
        <dbReference type="EMBL" id="KAI1877495.1"/>
    </source>
</evidence>
<accession>A0A9P9WSL3</accession>
<keyword evidence="2" id="KW-1185">Reference proteome</keyword>
<organism evidence="1 2">
    <name type="scientific">Neoarthrinium moseri</name>
    <dbReference type="NCBI Taxonomy" id="1658444"/>
    <lineage>
        <taxon>Eukaryota</taxon>
        <taxon>Fungi</taxon>
        <taxon>Dikarya</taxon>
        <taxon>Ascomycota</taxon>
        <taxon>Pezizomycotina</taxon>
        <taxon>Sordariomycetes</taxon>
        <taxon>Xylariomycetidae</taxon>
        <taxon>Amphisphaeriales</taxon>
        <taxon>Apiosporaceae</taxon>
        <taxon>Neoarthrinium</taxon>
    </lineage>
</organism>
<dbReference type="EMBL" id="JAFIMR010000006">
    <property type="protein sequence ID" value="KAI1877495.1"/>
    <property type="molecule type" value="Genomic_DNA"/>
</dbReference>
<protein>
    <submittedName>
        <fullName evidence="1">Uncharacterized protein</fullName>
    </submittedName>
</protein>
<evidence type="ECO:0000313" key="2">
    <source>
        <dbReference type="Proteomes" id="UP000829685"/>
    </source>
</evidence>
<proteinExistence type="predicted"/>
<name>A0A9P9WSL3_9PEZI</name>
<dbReference type="AlphaFoldDB" id="A0A9P9WSL3"/>
<comment type="caution">
    <text evidence="1">The sequence shown here is derived from an EMBL/GenBank/DDBJ whole genome shotgun (WGS) entry which is preliminary data.</text>
</comment>
<reference evidence="1" key="1">
    <citation type="submission" date="2021-03" db="EMBL/GenBank/DDBJ databases">
        <title>Revisited historic fungal species revealed as producer of novel bioactive compounds through whole genome sequencing and comparative genomics.</title>
        <authorList>
            <person name="Vignolle G.A."/>
            <person name="Hochenegger N."/>
            <person name="Mach R.L."/>
            <person name="Mach-Aigner A.R."/>
            <person name="Javad Rahimi M."/>
            <person name="Salim K.A."/>
            <person name="Chan C.M."/>
            <person name="Lim L.B.L."/>
            <person name="Cai F."/>
            <person name="Druzhinina I.S."/>
            <person name="U'Ren J.M."/>
            <person name="Derntl C."/>
        </authorList>
    </citation>
    <scope>NUCLEOTIDE SEQUENCE</scope>
    <source>
        <strain evidence="1">TUCIM 5799</strain>
    </source>
</reference>
<dbReference type="Proteomes" id="UP000829685">
    <property type="component" value="Unassembled WGS sequence"/>
</dbReference>